<dbReference type="PANTHER" id="PTHR42923:SF47">
    <property type="entry name" value="BLR3003 PROTEIN"/>
    <property type="match status" value="1"/>
</dbReference>
<protein>
    <submittedName>
        <fullName evidence="2">Hydroxysqualene dehydroxylase HpnE</fullName>
        <ecNumber evidence="2">1.17.8.1</ecNumber>
    </submittedName>
</protein>
<accession>A0ABT7DVA0</accession>
<feature type="domain" description="Amine oxidase" evidence="1">
    <location>
        <begin position="17"/>
        <end position="430"/>
    </location>
</feature>
<evidence type="ECO:0000313" key="2">
    <source>
        <dbReference type="EMBL" id="MDK2123914.1"/>
    </source>
</evidence>
<evidence type="ECO:0000313" key="3">
    <source>
        <dbReference type="Proteomes" id="UP001172778"/>
    </source>
</evidence>
<proteinExistence type="predicted"/>
<reference evidence="2" key="1">
    <citation type="submission" date="2023-03" db="EMBL/GenBank/DDBJ databases">
        <title>Chitinimonas shenzhenensis gen. nov., sp. nov., a novel member of family Burkholderiaceae isolated from activated sludge collected in Shen Zhen, China.</title>
        <authorList>
            <person name="Wang X."/>
        </authorList>
    </citation>
    <scope>NUCLEOTIDE SEQUENCE</scope>
    <source>
        <strain evidence="2">DQS-5</strain>
    </source>
</reference>
<keyword evidence="3" id="KW-1185">Reference proteome</keyword>
<dbReference type="NCBIfam" id="TIGR03467">
    <property type="entry name" value="HpnE"/>
    <property type="match status" value="1"/>
</dbReference>
<dbReference type="Gene3D" id="3.50.50.60">
    <property type="entry name" value="FAD/NAD(P)-binding domain"/>
    <property type="match status" value="1"/>
</dbReference>
<dbReference type="EMBL" id="JARRAF010000006">
    <property type="protein sequence ID" value="MDK2123914.1"/>
    <property type="molecule type" value="Genomic_DNA"/>
</dbReference>
<dbReference type="RefSeq" id="WP_284100219.1">
    <property type="nucleotide sequence ID" value="NZ_JARRAF010000006.1"/>
</dbReference>
<name>A0ABT7DVA0_9NEIS</name>
<comment type="caution">
    <text evidence="2">The sequence shown here is derived from an EMBL/GenBank/DDBJ whole genome shotgun (WGS) entry which is preliminary data.</text>
</comment>
<sequence>MKPTQTSRVAIIGGGYAGMAAAVELAAAGRQVAVFEAGKVLGGRARRLDVDGLVLDNGQHLVVGAYRELLRLMTQVGIDEASAFLRQPLDLSLHGQFSLRCPRLPAPLHVAAALLFARGLSLSERWQIVRAMEAAKRSGYRLQQDCSVAQWVTDTGQSPQVLQRMWEPLTLAALNTPVNVASAQVLLNVLRDSLGASRAASDFLLPRLDLSTTFPDAAARYIEQRGGQVRLGVMARHLQRLDDGWQFEGSDGQTFDTLICALPPHRASMLLGALPPLSGLCAQLDNWHYQPIYTVYLRYPPQCRLPKPIQGMLGGYVQWLFDRSDTHGQPGVLAAVISADGPHAQLGRDALAKAVAAEIRAAFPGFAAPLWHQVIAEKRATFACTPGLQRPANATGLPGLWLAGDYTAGDYPATLEGAVRSGVQAAGLILQSLQ</sequence>
<dbReference type="Pfam" id="PF01593">
    <property type="entry name" value="Amino_oxidase"/>
    <property type="match status" value="1"/>
</dbReference>
<dbReference type="EC" id="1.17.8.1" evidence="2"/>
<dbReference type="Proteomes" id="UP001172778">
    <property type="component" value="Unassembled WGS sequence"/>
</dbReference>
<gene>
    <name evidence="2" type="primary">hpnE</name>
    <name evidence="2" type="ORF">PZA18_07610</name>
</gene>
<dbReference type="GO" id="GO:0016491">
    <property type="term" value="F:oxidoreductase activity"/>
    <property type="evidence" value="ECO:0007669"/>
    <property type="project" value="UniProtKB-KW"/>
</dbReference>
<dbReference type="SUPFAM" id="SSF51905">
    <property type="entry name" value="FAD/NAD(P)-binding domain"/>
    <property type="match status" value="1"/>
</dbReference>
<evidence type="ECO:0000259" key="1">
    <source>
        <dbReference type="Pfam" id="PF01593"/>
    </source>
</evidence>
<keyword evidence="2" id="KW-0560">Oxidoreductase</keyword>
<organism evidence="2 3">
    <name type="scientific">Parachitinimonas caeni</name>
    <dbReference type="NCBI Taxonomy" id="3031301"/>
    <lineage>
        <taxon>Bacteria</taxon>
        <taxon>Pseudomonadati</taxon>
        <taxon>Pseudomonadota</taxon>
        <taxon>Betaproteobacteria</taxon>
        <taxon>Neisseriales</taxon>
        <taxon>Chitinibacteraceae</taxon>
        <taxon>Parachitinimonas</taxon>
    </lineage>
</organism>
<dbReference type="InterPro" id="IPR050464">
    <property type="entry name" value="Zeta_carotene_desat/Oxidored"/>
</dbReference>
<dbReference type="InterPro" id="IPR036188">
    <property type="entry name" value="FAD/NAD-bd_sf"/>
</dbReference>
<dbReference type="InterPro" id="IPR017830">
    <property type="entry name" value="SQase_HpnE"/>
</dbReference>
<dbReference type="InterPro" id="IPR002937">
    <property type="entry name" value="Amino_oxidase"/>
</dbReference>
<dbReference type="PANTHER" id="PTHR42923">
    <property type="entry name" value="PROTOPORPHYRINOGEN OXIDASE"/>
    <property type="match status" value="1"/>
</dbReference>